<proteinExistence type="predicted"/>
<dbReference type="OrthoDB" id="2608125at2"/>
<comment type="caution">
    <text evidence="2">The sequence shown here is derived from an EMBL/GenBank/DDBJ whole genome shotgun (WGS) entry which is preliminary data.</text>
</comment>
<dbReference type="AlphaFoldDB" id="W7Z8K0"/>
<evidence type="ECO:0000259" key="1">
    <source>
        <dbReference type="Pfam" id="PF13157"/>
    </source>
</evidence>
<dbReference type="eggNOG" id="ENOG50345D6">
    <property type="taxonomic scope" value="Bacteria"/>
</dbReference>
<organism evidence="2 3">
    <name type="scientific">Paenibacillus pini JCM 16418</name>
    <dbReference type="NCBI Taxonomy" id="1236976"/>
    <lineage>
        <taxon>Bacteria</taxon>
        <taxon>Bacillati</taxon>
        <taxon>Bacillota</taxon>
        <taxon>Bacilli</taxon>
        <taxon>Bacillales</taxon>
        <taxon>Paenibacillaceae</taxon>
        <taxon>Paenibacillus</taxon>
    </lineage>
</organism>
<accession>W7Z8K0</accession>
<name>W7Z8K0_9BACL</name>
<reference evidence="2 3" key="1">
    <citation type="journal article" date="2014" name="Genome Announc.">
        <title>Draft Genome Sequence of Paenibacillus pini JCM 16418T, Isolated from the Rhizosphere of Pine Tree.</title>
        <authorList>
            <person name="Yuki M."/>
            <person name="Oshima K."/>
            <person name="Suda W."/>
            <person name="Oshida Y."/>
            <person name="Kitamura K."/>
            <person name="Iida Y."/>
            <person name="Hattori M."/>
            <person name="Ohkuma M."/>
        </authorList>
    </citation>
    <scope>NUCLEOTIDE SEQUENCE [LARGE SCALE GENOMIC DNA]</scope>
    <source>
        <strain evidence="2 3">JCM 16418</strain>
    </source>
</reference>
<dbReference type="RefSeq" id="WP_036653493.1">
    <property type="nucleotide sequence ID" value="NZ_BAVZ01000036.1"/>
</dbReference>
<dbReference type="Pfam" id="PF13157">
    <property type="entry name" value="Enas"/>
    <property type="match status" value="1"/>
</dbReference>
<dbReference type="EMBL" id="BAVZ01000036">
    <property type="protein sequence ID" value="GAF10764.1"/>
    <property type="molecule type" value="Genomic_DNA"/>
</dbReference>
<feature type="domain" description="Endospore appendages core" evidence="1">
    <location>
        <begin position="6"/>
        <end position="111"/>
    </location>
</feature>
<evidence type="ECO:0000313" key="3">
    <source>
        <dbReference type="Proteomes" id="UP000019364"/>
    </source>
</evidence>
<gene>
    <name evidence="2" type="ORF">JCM16418_4984</name>
</gene>
<protein>
    <submittedName>
        <fullName evidence="2">Group-specific protein</fullName>
    </submittedName>
</protein>
<evidence type="ECO:0000313" key="2">
    <source>
        <dbReference type="EMBL" id="GAF10764.1"/>
    </source>
</evidence>
<keyword evidence="3" id="KW-1185">Reference proteome</keyword>
<dbReference type="Proteomes" id="UP000019364">
    <property type="component" value="Unassembled WGS sequence"/>
</dbReference>
<dbReference type="InterPro" id="IPR025055">
    <property type="entry name" value="Ena_core"/>
</dbReference>
<sequence>MCDTSLSCCSEKIIVQDKVCTNWQLTAAGTQTIYSDNVAQIINGTGYVKYETGIGTLTVNFFRTGVVAAIQTIVIPAGGSTSFTVSRFDTISLTSTAAAQGEFCITVRYSI</sequence>